<name>A0ABD0P8R8_CIRMR</name>
<dbReference type="PANTHER" id="PTHR46399">
    <property type="entry name" value="B30.2/SPRY DOMAIN-CONTAINING PROTEIN"/>
    <property type="match status" value="1"/>
</dbReference>
<keyword evidence="1" id="KW-0677">Repeat</keyword>
<evidence type="ECO:0000313" key="4">
    <source>
        <dbReference type="Proteomes" id="UP001529510"/>
    </source>
</evidence>
<gene>
    <name evidence="3" type="ORF">M9458_034007</name>
</gene>
<accession>A0ABD0P8R8</accession>
<comment type="caution">
    <text evidence="3">The sequence shown here is derived from an EMBL/GenBank/DDBJ whole genome shotgun (WGS) entry which is preliminary data.</text>
</comment>
<feature type="domain" description="MIR" evidence="2">
    <location>
        <begin position="4"/>
        <end position="50"/>
    </location>
</feature>
<protein>
    <recommendedName>
        <fullName evidence="2">MIR domain-containing protein</fullName>
    </recommendedName>
</protein>
<dbReference type="SUPFAM" id="SSF82109">
    <property type="entry name" value="MIR domain"/>
    <property type="match status" value="1"/>
</dbReference>
<dbReference type="InterPro" id="IPR016093">
    <property type="entry name" value="MIR_motif"/>
</dbReference>
<dbReference type="PANTHER" id="PTHR46399:SF9">
    <property type="entry name" value="RYANODINE RECEPTOR 3"/>
    <property type="match status" value="1"/>
</dbReference>
<organism evidence="3 4">
    <name type="scientific">Cirrhinus mrigala</name>
    <name type="common">Mrigala</name>
    <dbReference type="NCBI Taxonomy" id="683832"/>
    <lineage>
        <taxon>Eukaryota</taxon>
        <taxon>Metazoa</taxon>
        <taxon>Chordata</taxon>
        <taxon>Craniata</taxon>
        <taxon>Vertebrata</taxon>
        <taxon>Euteleostomi</taxon>
        <taxon>Actinopterygii</taxon>
        <taxon>Neopterygii</taxon>
        <taxon>Teleostei</taxon>
        <taxon>Ostariophysi</taxon>
        <taxon>Cypriniformes</taxon>
        <taxon>Cyprinidae</taxon>
        <taxon>Labeoninae</taxon>
        <taxon>Labeonini</taxon>
        <taxon>Cirrhinus</taxon>
    </lineage>
</organism>
<evidence type="ECO:0000313" key="3">
    <source>
        <dbReference type="EMBL" id="KAL0169411.1"/>
    </source>
</evidence>
<dbReference type="AlphaFoldDB" id="A0ABD0P8R8"/>
<keyword evidence="4" id="KW-1185">Reference proteome</keyword>
<dbReference type="EMBL" id="JAMKFB020000017">
    <property type="protein sequence ID" value="KAL0169411.1"/>
    <property type="molecule type" value="Genomic_DNA"/>
</dbReference>
<proteinExistence type="predicted"/>
<feature type="non-terminal residue" evidence="3">
    <location>
        <position position="1"/>
    </location>
</feature>
<dbReference type="InterPro" id="IPR036300">
    <property type="entry name" value="MIR_dom_sf"/>
</dbReference>
<dbReference type="Gene3D" id="2.80.10.50">
    <property type="match status" value="1"/>
</dbReference>
<dbReference type="Proteomes" id="UP001529510">
    <property type="component" value="Unassembled WGS sequence"/>
</dbReference>
<feature type="non-terminal residue" evidence="3">
    <location>
        <position position="51"/>
    </location>
</feature>
<sequence>CSLKRDIEGMGVAEIKYGDSQCFVMHVATGLWLSYQAPDVKSARLGPLKRR</sequence>
<dbReference type="InterPro" id="IPR015925">
    <property type="entry name" value="Ryanodine_IP3_receptor"/>
</dbReference>
<reference evidence="3 4" key="1">
    <citation type="submission" date="2024-05" db="EMBL/GenBank/DDBJ databases">
        <title>Genome sequencing and assembly of Indian major carp, Cirrhinus mrigala (Hamilton, 1822).</title>
        <authorList>
            <person name="Mohindra V."/>
            <person name="Chowdhury L.M."/>
            <person name="Lal K."/>
            <person name="Jena J.K."/>
        </authorList>
    </citation>
    <scope>NUCLEOTIDE SEQUENCE [LARGE SCALE GENOMIC DNA]</scope>
    <source>
        <strain evidence="3">CM1030</strain>
        <tissue evidence="3">Blood</tissue>
    </source>
</reference>
<evidence type="ECO:0000259" key="2">
    <source>
        <dbReference type="Pfam" id="PF02815"/>
    </source>
</evidence>
<dbReference type="Pfam" id="PF02815">
    <property type="entry name" value="MIR"/>
    <property type="match status" value="1"/>
</dbReference>
<evidence type="ECO:0000256" key="1">
    <source>
        <dbReference type="ARBA" id="ARBA00022737"/>
    </source>
</evidence>